<dbReference type="AlphaFoldDB" id="A0ABC8UAP4"/>
<dbReference type="InterPro" id="IPR015655">
    <property type="entry name" value="PP2C"/>
</dbReference>
<dbReference type="Pfam" id="PF00481">
    <property type="entry name" value="PP2C"/>
    <property type="match status" value="2"/>
</dbReference>
<gene>
    <name evidence="2" type="ORF">ILEXP_LOCUS48767</name>
</gene>
<evidence type="ECO:0000313" key="2">
    <source>
        <dbReference type="EMBL" id="CAK9178839.1"/>
    </source>
</evidence>
<feature type="domain" description="PPM-type phosphatase" evidence="1">
    <location>
        <begin position="195"/>
        <end position="244"/>
    </location>
</feature>
<dbReference type="SUPFAM" id="SSF56112">
    <property type="entry name" value="Protein kinase-like (PK-like)"/>
    <property type="match status" value="1"/>
</dbReference>
<sequence>MKTFQFLLLVLGCLPCAIILLALIRERTLCTTGESPSPMCSTLYKDGGVPEVFHSVECRRRTLSSYISGVESPLPTARCEFAMLEGRCKSPDDRNFCVTIPFPVGPTGIMEITIDIAVGSTVTVVLVADGQILVAYVGDSEAILCSETFQSPSEAKATFFRLYRQKRNEDAISSTRDYGSLKMEVSNRFAYYICKELTRHHHPDKENEGNRVESAGGPVFEWGGANGQFSISRSIGDGLFKKRFIDFGSAVDEFTVKHLSGSVGPSSGEQTYDYAAPEAHLNASWYQGPVSKFDMWSVGVIILELILGSPHVFQVDARTYAILGQCIEDHNEDRKKLIYK</sequence>
<dbReference type="PANTHER" id="PTHR47992">
    <property type="entry name" value="PROTEIN PHOSPHATASE"/>
    <property type="match status" value="1"/>
</dbReference>
<proteinExistence type="predicted"/>
<organism evidence="2 3">
    <name type="scientific">Ilex paraguariensis</name>
    <name type="common">yerba mate</name>
    <dbReference type="NCBI Taxonomy" id="185542"/>
    <lineage>
        <taxon>Eukaryota</taxon>
        <taxon>Viridiplantae</taxon>
        <taxon>Streptophyta</taxon>
        <taxon>Embryophyta</taxon>
        <taxon>Tracheophyta</taxon>
        <taxon>Spermatophyta</taxon>
        <taxon>Magnoliopsida</taxon>
        <taxon>eudicotyledons</taxon>
        <taxon>Gunneridae</taxon>
        <taxon>Pentapetalae</taxon>
        <taxon>asterids</taxon>
        <taxon>campanulids</taxon>
        <taxon>Aquifoliales</taxon>
        <taxon>Aquifoliaceae</taxon>
        <taxon>Ilex</taxon>
    </lineage>
</organism>
<dbReference type="Gene3D" id="3.60.40.10">
    <property type="entry name" value="PPM-type phosphatase domain"/>
    <property type="match status" value="1"/>
</dbReference>
<reference evidence="2 3" key="1">
    <citation type="submission" date="2024-02" db="EMBL/GenBank/DDBJ databases">
        <authorList>
            <person name="Vignale AGUSTIN F."/>
            <person name="Sosa J E."/>
            <person name="Modenutti C."/>
        </authorList>
    </citation>
    <scope>NUCLEOTIDE SEQUENCE [LARGE SCALE GENOMIC DNA]</scope>
</reference>
<accession>A0ABC8UAP4</accession>
<feature type="domain" description="PPM-type phosphatase" evidence="1">
    <location>
        <begin position="115"/>
        <end position="147"/>
    </location>
</feature>
<dbReference type="InterPro" id="IPR011009">
    <property type="entry name" value="Kinase-like_dom_sf"/>
</dbReference>
<evidence type="ECO:0000259" key="1">
    <source>
        <dbReference type="Pfam" id="PF00481"/>
    </source>
</evidence>
<evidence type="ECO:0000313" key="3">
    <source>
        <dbReference type="Proteomes" id="UP001642360"/>
    </source>
</evidence>
<protein>
    <recommendedName>
        <fullName evidence="1">PPM-type phosphatase domain-containing protein</fullName>
    </recommendedName>
</protein>
<name>A0ABC8UAP4_9AQUA</name>
<comment type="caution">
    <text evidence="2">The sequence shown here is derived from an EMBL/GenBank/DDBJ whole genome shotgun (WGS) entry which is preliminary data.</text>
</comment>
<dbReference type="Proteomes" id="UP001642360">
    <property type="component" value="Unassembled WGS sequence"/>
</dbReference>
<dbReference type="EMBL" id="CAUOFW020007336">
    <property type="protein sequence ID" value="CAK9178839.1"/>
    <property type="molecule type" value="Genomic_DNA"/>
</dbReference>
<keyword evidence="3" id="KW-1185">Reference proteome</keyword>
<dbReference type="SUPFAM" id="SSF81606">
    <property type="entry name" value="PP2C-like"/>
    <property type="match status" value="1"/>
</dbReference>
<dbReference type="InterPro" id="IPR001932">
    <property type="entry name" value="PPM-type_phosphatase-like_dom"/>
</dbReference>
<dbReference type="InterPro" id="IPR036457">
    <property type="entry name" value="PPM-type-like_dom_sf"/>
</dbReference>